<keyword evidence="4" id="KW-1185">Reference proteome</keyword>
<feature type="chain" id="PRO_5045252120" evidence="1">
    <location>
        <begin position="26"/>
        <end position="499"/>
    </location>
</feature>
<dbReference type="InterPro" id="IPR007253">
    <property type="entry name" value="Cell_wall-bd_2"/>
</dbReference>
<organism evidence="3 4">
    <name type="scientific">Lederbergia wuyishanensis</name>
    <dbReference type="NCBI Taxonomy" id="1347903"/>
    <lineage>
        <taxon>Bacteria</taxon>
        <taxon>Bacillati</taxon>
        <taxon>Bacillota</taxon>
        <taxon>Bacilli</taxon>
        <taxon>Bacillales</taxon>
        <taxon>Bacillaceae</taxon>
        <taxon>Lederbergia</taxon>
    </lineage>
</organism>
<evidence type="ECO:0000313" key="4">
    <source>
        <dbReference type="Proteomes" id="UP001232343"/>
    </source>
</evidence>
<accession>A0ABU0D381</accession>
<dbReference type="Proteomes" id="UP001232343">
    <property type="component" value="Unassembled WGS sequence"/>
</dbReference>
<dbReference type="SMART" id="SM00646">
    <property type="entry name" value="Ami_3"/>
    <property type="match status" value="1"/>
</dbReference>
<evidence type="ECO:0000259" key="2">
    <source>
        <dbReference type="SMART" id="SM00646"/>
    </source>
</evidence>
<protein>
    <submittedName>
        <fullName evidence="3">N-acetylmuramoyl-L-alanine amidase</fullName>
        <ecNumber evidence="3">3.5.1.28</ecNumber>
    </submittedName>
</protein>
<feature type="signal peptide" evidence="1">
    <location>
        <begin position="1"/>
        <end position="25"/>
    </location>
</feature>
<proteinExistence type="predicted"/>
<keyword evidence="1" id="KW-0732">Signal</keyword>
<dbReference type="InterPro" id="IPR002508">
    <property type="entry name" value="MurNAc-LAA_cat"/>
</dbReference>
<dbReference type="EMBL" id="JAUSUO010000003">
    <property type="protein sequence ID" value="MDQ0342864.1"/>
    <property type="molecule type" value="Genomic_DNA"/>
</dbReference>
<dbReference type="Gene3D" id="3.40.50.12090">
    <property type="match status" value="1"/>
</dbReference>
<dbReference type="SUPFAM" id="SSF53187">
    <property type="entry name" value="Zn-dependent exopeptidases"/>
    <property type="match status" value="1"/>
</dbReference>
<feature type="domain" description="MurNAc-LAA" evidence="2">
    <location>
        <begin position="381"/>
        <end position="495"/>
    </location>
</feature>
<dbReference type="InterPro" id="IPR051922">
    <property type="entry name" value="Bact_Sporulation_Assoc"/>
</dbReference>
<dbReference type="Gene3D" id="3.40.630.40">
    <property type="entry name" value="Zn-dependent exopeptidases"/>
    <property type="match status" value="1"/>
</dbReference>
<evidence type="ECO:0000256" key="1">
    <source>
        <dbReference type="SAM" id="SignalP"/>
    </source>
</evidence>
<sequence length="499" mass="53680">MKKRTAALVLTILMSILLFSIDASAASTSRLGGNDRFDVAINVSKRGWSTASTVVLANWDAYGDALAASPLAYKYNAPILLTKASELNSRSKQEIQRLKAKSVIIIGGTISVPEKIANELRNMGISVTRIEGKNRVEVANNIANHLGNKGKVVIADGFNFPDALSIAPYAARNGYPILLTNKEKTLEPSTQNLIGKWDINQTIISGGPLSVSDSVFKSVPNPIRFGGNSRFEVSANIAKAYFSSSSNAFVTRGSIFADALTGSVLAAKNNAPILLTEPNALPASIKDYITGSRVGIFTLLGGSISITEKINNELSHPLVGQTIVIDAGHGGGDSGATGNKMQEKEIVLDIAKRVNSKLKSSMANVIMTRQDDTYYTLAERVEIAQKAKADLFVSVHVNSYTDSKANGTETWYDKTHASEESKQLAAVIQQELIKALGTTDRGIKEQSQGFYVIRNTTMPSVLVEIAFISNSSDASKLASDTYRQRAADAIYNGIVKFYN</sequence>
<dbReference type="CDD" id="cd02696">
    <property type="entry name" value="MurNAc-LAA"/>
    <property type="match status" value="1"/>
</dbReference>
<dbReference type="Pfam" id="PF01520">
    <property type="entry name" value="Amidase_3"/>
    <property type="match status" value="1"/>
</dbReference>
<name>A0ABU0D381_9BACI</name>
<comment type="caution">
    <text evidence="3">The sequence shown here is derived from an EMBL/GenBank/DDBJ whole genome shotgun (WGS) entry which is preliminary data.</text>
</comment>
<dbReference type="PANTHER" id="PTHR30032">
    <property type="entry name" value="N-ACETYLMURAMOYL-L-ALANINE AMIDASE-RELATED"/>
    <property type="match status" value="1"/>
</dbReference>
<dbReference type="PANTHER" id="PTHR30032:SF1">
    <property type="entry name" value="N-ACETYLMURAMOYL-L-ALANINE AMIDASE LYTC"/>
    <property type="match status" value="1"/>
</dbReference>
<keyword evidence="3" id="KW-0378">Hydrolase</keyword>
<evidence type="ECO:0000313" key="3">
    <source>
        <dbReference type="EMBL" id="MDQ0342864.1"/>
    </source>
</evidence>
<gene>
    <name evidence="3" type="ORF">J2S14_001678</name>
</gene>
<reference evidence="3 4" key="1">
    <citation type="submission" date="2023-07" db="EMBL/GenBank/DDBJ databases">
        <title>Genomic Encyclopedia of Type Strains, Phase IV (KMG-IV): sequencing the most valuable type-strain genomes for metagenomic binning, comparative biology and taxonomic classification.</title>
        <authorList>
            <person name="Goeker M."/>
        </authorList>
    </citation>
    <scope>NUCLEOTIDE SEQUENCE [LARGE SCALE GENOMIC DNA]</scope>
    <source>
        <strain evidence="3 4">DSM 27848</strain>
    </source>
</reference>
<dbReference type="GO" id="GO:0008745">
    <property type="term" value="F:N-acetylmuramoyl-L-alanine amidase activity"/>
    <property type="evidence" value="ECO:0007669"/>
    <property type="project" value="UniProtKB-EC"/>
</dbReference>
<dbReference type="Pfam" id="PF04122">
    <property type="entry name" value="CW_binding_2"/>
    <property type="match status" value="3"/>
</dbReference>
<dbReference type="EC" id="3.5.1.28" evidence="3"/>
<dbReference type="RefSeq" id="WP_244681567.1">
    <property type="nucleotide sequence ID" value="NZ_JALIRM010000006.1"/>
</dbReference>